<dbReference type="InterPro" id="IPR036388">
    <property type="entry name" value="WH-like_DNA-bd_sf"/>
</dbReference>
<evidence type="ECO:0000256" key="2">
    <source>
        <dbReference type="ARBA" id="ARBA00023125"/>
    </source>
</evidence>
<reference evidence="6 7" key="1">
    <citation type="submission" date="2019-06" db="EMBL/GenBank/DDBJ databases">
        <title>Sequencing the genomes of 1000 actinobacteria strains.</title>
        <authorList>
            <person name="Klenk H.-P."/>
        </authorList>
    </citation>
    <scope>NUCLEOTIDE SEQUENCE [LARGE SCALE GENOMIC DNA]</scope>
    <source>
        <strain evidence="6 7">DSM 21947</strain>
    </source>
</reference>
<dbReference type="Pfam" id="PF09339">
    <property type="entry name" value="HTH_IclR"/>
    <property type="match status" value="1"/>
</dbReference>
<dbReference type="GO" id="GO:0045892">
    <property type="term" value="P:negative regulation of DNA-templated transcription"/>
    <property type="evidence" value="ECO:0007669"/>
    <property type="project" value="TreeGrafter"/>
</dbReference>
<dbReference type="InterPro" id="IPR005471">
    <property type="entry name" value="Tscrpt_reg_IclR_N"/>
</dbReference>
<organism evidence="6 7">
    <name type="scientific">Rhodoglobus vestalii</name>
    <dbReference type="NCBI Taxonomy" id="193384"/>
    <lineage>
        <taxon>Bacteria</taxon>
        <taxon>Bacillati</taxon>
        <taxon>Actinomycetota</taxon>
        <taxon>Actinomycetes</taxon>
        <taxon>Micrococcales</taxon>
        <taxon>Microbacteriaceae</taxon>
        <taxon>Rhodoglobus</taxon>
    </lineage>
</organism>
<accession>A0A8H2K610</accession>
<dbReference type="Pfam" id="PF01614">
    <property type="entry name" value="IclR_C"/>
    <property type="match status" value="1"/>
</dbReference>
<evidence type="ECO:0000259" key="5">
    <source>
        <dbReference type="PROSITE" id="PS51078"/>
    </source>
</evidence>
<keyword evidence="3" id="KW-0804">Transcription</keyword>
<dbReference type="Gene3D" id="1.10.10.10">
    <property type="entry name" value="Winged helix-like DNA-binding domain superfamily/Winged helix DNA-binding domain"/>
    <property type="match status" value="1"/>
</dbReference>
<dbReference type="PROSITE" id="PS51078">
    <property type="entry name" value="ICLR_ED"/>
    <property type="match status" value="1"/>
</dbReference>
<dbReference type="GO" id="GO:0045893">
    <property type="term" value="P:positive regulation of DNA-templated transcription"/>
    <property type="evidence" value="ECO:0007669"/>
    <property type="project" value="InterPro"/>
</dbReference>
<dbReference type="GO" id="GO:0003700">
    <property type="term" value="F:DNA-binding transcription factor activity"/>
    <property type="evidence" value="ECO:0007669"/>
    <property type="project" value="TreeGrafter"/>
</dbReference>
<dbReference type="PANTHER" id="PTHR30136">
    <property type="entry name" value="HELIX-TURN-HELIX TRANSCRIPTIONAL REGULATOR, ICLR FAMILY"/>
    <property type="match status" value="1"/>
</dbReference>
<comment type="caution">
    <text evidence="6">The sequence shown here is derived from an EMBL/GenBank/DDBJ whole genome shotgun (WGS) entry which is preliminary data.</text>
</comment>
<protein>
    <submittedName>
        <fullName evidence="6">IclR family transcriptional regulator</fullName>
    </submittedName>
</protein>
<dbReference type="GO" id="GO:0046278">
    <property type="term" value="P:3,4-dihydroxybenzoate metabolic process"/>
    <property type="evidence" value="ECO:0007669"/>
    <property type="project" value="InterPro"/>
</dbReference>
<name>A0A8H2K610_9MICO</name>
<dbReference type="Proteomes" id="UP000316560">
    <property type="component" value="Unassembled WGS sequence"/>
</dbReference>
<dbReference type="PANTHER" id="PTHR30136:SF34">
    <property type="entry name" value="TRANSCRIPTIONAL REGULATOR"/>
    <property type="match status" value="1"/>
</dbReference>
<dbReference type="InterPro" id="IPR050707">
    <property type="entry name" value="HTH_MetabolicPath_Reg"/>
</dbReference>
<feature type="domain" description="IclR-ED" evidence="5">
    <location>
        <begin position="76"/>
        <end position="260"/>
    </location>
</feature>
<gene>
    <name evidence="6" type="ORF">FB472_1383</name>
</gene>
<dbReference type="AlphaFoldDB" id="A0A8H2K610"/>
<keyword evidence="2" id="KW-0238">DNA-binding</keyword>
<evidence type="ECO:0000259" key="4">
    <source>
        <dbReference type="PROSITE" id="PS51077"/>
    </source>
</evidence>
<dbReference type="SUPFAM" id="SSF55781">
    <property type="entry name" value="GAF domain-like"/>
    <property type="match status" value="1"/>
</dbReference>
<dbReference type="InterPro" id="IPR029016">
    <property type="entry name" value="GAF-like_dom_sf"/>
</dbReference>
<evidence type="ECO:0000256" key="3">
    <source>
        <dbReference type="ARBA" id="ARBA00023163"/>
    </source>
</evidence>
<dbReference type="SUPFAM" id="SSF46785">
    <property type="entry name" value="Winged helix' DNA-binding domain"/>
    <property type="match status" value="1"/>
</dbReference>
<evidence type="ECO:0000313" key="7">
    <source>
        <dbReference type="Proteomes" id="UP000316560"/>
    </source>
</evidence>
<evidence type="ECO:0000313" key="6">
    <source>
        <dbReference type="EMBL" id="TQO19805.1"/>
    </source>
</evidence>
<dbReference type="SMART" id="SM00346">
    <property type="entry name" value="HTH_ICLR"/>
    <property type="match status" value="1"/>
</dbReference>
<dbReference type="InterPro" id="IPR012794">
    <property type="entry name" value="PcaR_PcaU"/>
</dbReference>
<sequence>MNDVEGPVNVGVDFVQSLDRGLRVIRAFSDRHDRLSMADVARATNQSRAATRRFLLTLESLGYLGVDDKRYYLRPRVLELGYAYLSSSTTVEVTQHYLEELSKELNESCSACAYDRGEIVYVARAAADRIMSVNIGVGRRLPAFATSTGRLMLSSLSPAQLDDFFATYPRPALTNKTITDEGELRALIATAGEQGWIINDEEFEHGVRAVAAPVYDASGAMWAAVNISVPASRASMKELESKFLPRLLEVTEQISRDIKR</sequence>
<dbReference type="PROSITE" id="PS51077">
    <property type="entry name" value="HTH_ICLR"/>
    <property type="match status" value="1"/>
</dbReference>
<keyword evidence="1" id="KW-0805">Transcription regulation</keyword>
<keyword evidence="7" id="KW-1185">Reference proteome</keyword>
<dbReference type="Gene3D" id="3.30.450.40">
    <property type="match status" value="1"/>
</dbReference>
<proteinExistence type="predicted"/>
<dbReference type="GO" id="GO:0003677">
    <property type="term" value="F:DNA binding"/>
    <property type="evidence" value="ECO:0007669"/>
    <property type="project" value="UniProtKB-KW"/>
</dbReference>
<dbReference type="OrthoDB" id="9807558at2"/>
<dbReference type="EMBL" id="VFRA01000001">
    <property type="protein sequence ID" value="TQO19805.1"/>
    <property type="molecule type" value="Genomic_DNA"/>
</dbReference>
<evidence type="ECO:0000256" key="1">
    <source>
        <dbReference type="ARBA" id="ARBA00023015"/>
    </source>
</evidence>
<dbReference type="RefSeq" id="WP_141990247.1">
    <property type="nucleotide sequence ID" value="NZ_VFRA01000001.1"/>
</dbReference>
<dbReference type="NCBIfam" id="TIGR02431">
    <property type="entry name" value="pcaR_pcaU"/>
    <property type="match status" value="1"/>
</dbReference>
<feature type="domain" description="HTH iclR-type" evidence="4">
    <location>
        <begin position="15"/>
        <end position="75"/>
    </location>
</feature>
<dbReference type="InterPro" id="IPR036390">
    <property type="entry name" value="WH_DNA-bd_sf"/>
</dbReference>
<dbReference type="InterPro" id="IPR014757">
    <property type="entry name" value="Tscrpt_reg_IclR_C"/>
</dbReference>